<evidence type="ECO:0000313" key="11">
    <source>
        <dbReference type="EMBL" id="KAF7263663.1"/>
    </source>
</evidence>
<keyword evidence="9 10" id="KW-0807">Transducer</keyword>
<dbReference type="PANTHER" id="PTHR21137">
    <property type="entry name" value="ODORANT RECEPTOR"/>
    <property type="match status" value="1"/>
</dbReference>
<feature type="transmembrane region" description="Helical" evidence="10">
    <location>
        <begin position="303"/>
        <end position="322"/>
    </location>
</feature>
<evidence type="ECO:0000256" key="4">
    <source>
        <dbReference type="ARBA" id="ARBA00022692"/>
    </source>
</evidence>
<dbReference type="InterPro" id="IPR004117">
    <property type="entry name" value="7tm6_olfct_rcpt"/>
</dbReference>
<evidence type="ECO:0000256" key="9">
    <source>
        <dbReference type="ARBA" id="ARBA00023224"/>
    </source>
</evidence>
<feature type="transmembrane region" description="Helical" evidence="10">
    <location>
        <begin position="177"/>
        <end position="202"/>
    </location>
</feature>
<gene>
    <name evidence="11" type="ORF">GWI33_001499</name>
</gene>
<reference evidence="11" key="1">
    <citation type="submission" date="2020-08" db="EMBL/GenBank/DDBJ databases">
        <title>Genome sequencing and assembly of the red palm weevil Rhynchophorus ferrugineus.</title>
        <authorList>
            <person name="Dias G.B."/>
            <person name="Bergman C.M."/>
            <person name="Manee M."/>
        </authorList>
    </citation>
    <scope>NUCLEOTIDE SEQUENCE</scope>
    <source>
        <strain evidence="11">AA-2017</strain>
        <tissue evidence="11">Whole larva</tissue>
    </source>
</reference>
<evidence type="ECO:0000256" key="7">
    <source>
        <dbReference type="ARBA" id="ARBA00023136"/>
    </source>
</evidence>
<feature type="transmembrane region" description="Helical" evidence="10">
    <location>
        <begin position="74"/>
        <end position="92"/>
    </location>
</feature>
<organism evidence="11 12">
    <name type="scientific">Rhynchophorus ferrugineus</name>
    <name type="common">Red palm weevil</name>
    <name type="synonym">Curculio ferrugineus</name>
    <dbReference type="NCBI Taxonomy" id="354439"/>
    <lineage>
        <taxon>Eukaryota</taxon>
        <taxon>Metazoa</taxon>
        <taxon>Ecdysozoa</taxon>
        <taxon>Arthropoda</taxon>
        <taxon>Hexapoda</taxon>
        <taxon>Insecta</taxon>
        <taxon>Pterygota</taxon>
        <taxon>Neoptera</taxon>
        <taxon>Endopterygota</taxon>
        <taxon>Coleoptera</taxon>
        <taxon>Polyphaga</taxon>
        <taxon>Cucujiformia</taxon>
        <taxon>Curculionidae</taxon>
        <taxon>Dryophthorinae</taxon>
        <taxon>Rhynchophorus</taxon>
    </lineage>
</organism>
<evidence type="ECO:0000256" key="1">
    <source>
        <dbReference type="ARBA" id="ARBA00004651"/>
    </source>
</evidence>
<evidence type="ECO:0000256" key="8">
    <source>
        <dbReference type="ARBA" id="ARBA00023170"/>
    </source>
</evidence>
<comment type="subcellular location">
    <subcellularLocation>
        <location evidence="1 10">Cell membrane</location>
        <topology evidence="1 10">Multi-pass membrane protein</topology>
    </subcellularLocation>
</comment>
<dbReference type="EMBL" id="JAACXV010020140">
    <property type="protein sequence ID" value="KAF7263663.1"/>
    <property type="molecule type" value="Genomic_DNA"/>
</dbReference>
<feature type="transmembrane region" description="Helical" evidence="10">
    <location>
        <begin position="276"/>
        <end position="297"/>
    </location>
</feature>
<keyword evidence="12" id="KW-1185">Reference proteome</keyword>
<dbReference type="GO" id="GO:0005549">
    <property type="term" value="F:odorant binding"/>
    <property type="evidence" value="ECO:0007669"/>
    <property type="project" value="InterPro"/>
</dbReference>
<dbReference type="PANTHER" id="PTHR21137:SF35">
    <property type="entry name" value="ODORANT RECEPTOR 19A-RELATED"/>
    <property type="match status" value="1"/>
</dbReference>
<feature type="transmembrane region" description="Helical" evidence="10">
    <location>
        <begin position="38"/>
        <end position="62"/>
    </location>
</feature>
<dbReference type="GO" id="GO:0005886">
    <property type="term" value="C:plasma membrane"/>
    <property type="evidence" value="ECO:0007669"/>
    <property type="project" value="UniProtKB-SubCell"/>
</dbReference>
<dbReference type="GO" id="GO:0004984">
    <property type="term" value="F:olfactory receptor activity"/>
    <property type="evidence" value="ECO:0007669"/>
    <property type="project" value="InterPro"/>
</dbReference>
<evidence type="ECO:0000256" key="6">
    <source>
        <dbReference type="ARBA" id="ARBA00022989"/>
    </source>
</evidence>
<proteinExistence type="inferred from homology"/>
<comment type="caution">
    <text evidence="11">The sequence shown here is derived from an EMBL/GenBank/DDBJ whole genome shotgun (WGS) entry which is preliminary data.</text>
</comment>
<comment type="caution">
    <text evidence="10">Lacks conserved residue(s) required for the propagation of feature annotation.</text>
</comment>
<evidence type="ECO:0000256" key="5">
    <source>
        <dbReference type="ARBA" id="ARBA00022725"/>
    </source>
</evidence>
<dbReference type="Pfam" id="PF02949">
    <property type="entry name" value="7tm_6"/>
    <property type="match status" value="1"/>
</dbReference>
<evidence type="ECO:0000256" key="2">
    <source>
        <dbReference type="ARBA" id="ARBA00022475"/>
    </source>
</evidence>
<dbReference type="AlphaFoldDB" id="A0A834HL53"/>
<keyword evidence="4 10" id="KW-0812">Transmembrane</keyword>
<dbReference type="GO" id="GO:0007165">
    <property type="term" value="P:signal transduction"/>
    <property type="evidence" value="ECO:0007669"/>
    <property type="project" value="UniProtKB-KW"/>
</dbReference>
<keyword evidence="6 10" id="KW-1133">Transmembrane helix</keyword>
<comment type="similarity">
    <text evidence="10">Belongs to the insect chemoreceptor superfamily. Heteromeric odorant receptor channel (TC 1.A.69) family.</text>
</comment>
<feature type="transmembrane region" description="Helical" evidence="10">
    <location>
        <begin position="132"/>
        <end position="150"/>
    </location>
</feature>
<name>A0A834HL53_RHYFE</name>
<evidence type="ECO:0000256" key="3">
    <source>
        <dbReference type="ARBA" id="ARBA00022606"/>
    </source>
</evidence>
<keyword evidence="8 10" id="KW-0675">Receptor</keyword>
<keyword evidence="5 10" id="KW-0552">Olfaction</keyword>
<dbReference type="OrthoDB" id="6775989at2759"/>
<sequence>MFSNVVRFGDEVFKKGLNMGDPLYFVERIAKVYFSNSLAFVVLYVTFIFSALEVFCQLYLLMTEKPDLMNVFQLAPMCLTSLYVLISGIPLMMMKDDYQKLICQARQNITAKIPMASPKTIETFREIYYKQIALYILFFLFCMTSVVSFLPTEGIDVENTIWPSIALLRLFPNDSGMLISVIVAITYGSLGSKGFCVIFYGIHFMHLCTLYQIQSILLQKQLEMVNSTKWNCSDLVLNDNEKYQEWVRIKIRRCIMEHIKFLRFGKFLKAHFKYPLLLQIFNGVLLLTILFYITYYLQGGVSPIGFSNFMVATFAMIFVFAYHSELYSQQDQHILSTVFEVPWYTFGRSNRKMFLILAMNVCPRENYLSGGGIFSVNFNLFIWMLHKVVNLLTIMTGMVDNIVD</sequence>
<dbReference type="Proteomes" id="UP000625711">
    <property type="component" value="Unassembled WGS sequence"/>
</dbReference>
<keyword evidence="3 10" id="KW-0716">Sensory transduction</keyword>
<evidence type="ECO:0000313" key="12">
    <source>
        <dbReference type="Proteomes" id="UP000625711"/>
    </source>
</evidence>
<evidence type="ECO:0000256" key="10">
    <source>
        <dbReference type="RuleBase" id="RU351113"/>
    </source>
</evidence>
<keyword evidence="2" id="KW-1003">Cell membrane</keyword>
<keyword evidence="7 10" id="KW-0472">Membrane</keyword>
<protein>
    <recommendedName>
        <fullName evidence="10">Odorant receptor</fullName>
    </recommendedName>
</protein>
<accession>A0A834HL53</accession>